<evidence type="ECO:0000313" key="11">
    <source>
        <dbReference type="Proteomes" id="UP000564573"/>
    </source>
</evidence>
<keyword evidence="2" id="KW-0723">Serine/threonine-protein kinase</keyword>
<dbReference type="CDD" id="cd14014">
    <property type="entry name" value="STKc_PknB_like"/>
    <property type="match status" value="1"/>
</dbReference>
<feature type="compositionally biased region" description="Pro residues" evidence="8">
    <location>
        <begin position="531"/>
        <end position="548"/>
    </location>
</feature>
<dbReference type="Proteomes" id="UP000564573">
    <property type="component" value="Unassembled WGS sequence"/>
</dbReference>
<proteinExistence type="predicted"/>
<organism evidence="10 11">
    <name type="scientific">Prauserella sediminis</name>
    <dbReference type="NCBI Taxonomy" id="577680"/>
    <lineage>
        <taxon>Bacteria</taxon>
        <taxon>Bacillati</taxon>
        <taxon>Actinomycetota</taxon>
        <taxon>Actinomycetes</taxon>
        <taxon>Pseudonocardiales</taxon>
        <taxon>Pseudonocardiaceae</taxon>
        <taxon>Prauserella</taxon>
        <taxon>Prauserella salsuginis group</taxon>
    </lineage>
</organism>
<dbReference type="EC" id="2.7.11.1" evidence="1"/>
<reference evidence="10 11" key="1">
    <citation type="submission" date="2020-08" db="EMBL/GenBank/DDBJ databases">
        <title>Sequencing the genomes of 1000 actinobacteria strains.</title>
        <authorList>
            <person name="Klenk H.-P."/>
        </authorList>
    </citation>
    <scope>NUCLEOTIDE SEQUENCE [LARGE SCALE GENOMIC DNA]</scope>
    <source>
        <strain evidence="10 11">DSM 45267</strain>
    </source>
</reference>
<dbReference type="Gene3D" id="3.30.200.20">
    <property type="entry name" value="Phosphorylase Kinase, domain 1"/>
    <property type="match status" value="1"/>
</dbReference>
<name>A0A839XKL0_9PSEU</name>
<gene>
    <name evidence="10" type="ORF">FB384_000958</name>
</gene>
<evidence type="ECO:0000256" key="7">
    <source>
        <dbReference type="PROSITE-ProRule" id="PRU10141"/>
    </source>
</evidence>
<evidence type="ECO:0000256" key="5">
    <source>
        <dbReference type="ARBA" id="ARBA00022777"/>
    </source>
</evidence>
<evidence type="ECO:0000256" key="2">
    <source>
        <dbReference type="ARBA" id="ARBA00022527"/>
    </source>
</evidence>
<dbReference type="PROSITE" id="PS00108">
    <property type="entry name" value="PROTEIN_KINASE_ST"/>
    <property type="match status" value="1"/>
</dbReference>
<feature type="binding site" evidence="7">
    <location>
        <position position="41"/>
    </location>
    <ligand>
        <name>ATP</name>
        <dbReference type="ChEBI" id="CHEBI:30616"/>
    </ligand>
</feature>
<feature type="region of interest" description="Disordered" evidence="8">
    <location>
        <begin position="464"/>
        <end position="565"/>
    </location>
</feature>
<evidence type="ECO:0000256" key="4">
    <source>
        <dbReference type="ARBA" id="ARBA00022741"/>
    </source>
</evidence>
<feature type="region of interest" description="Disordered" evidence="8">
    <location>
        <begin position="395"/>
        <end position="433"/>
    </location>
</feature>
<dbReference type="EMBL" id="JACIBS010000001">
    <property type="protein sequence ID" value="MBB3662054.1"/>
    <property type="molecule type" value="Genomic_DNA"/>
</dbReference>
<evidence type="ECO:0000259" key="9">
    <source>
        <dbReference type="PROSITE" id="PS50011"/>
    </source>
</evidence>
<sequence>MSDEGRLIAGRYRVLSRIGSGAMGAVWMAQDELLHRTVAIKQLLLQSGLEEHEIDDARARTMREARIAARLHHPNAISVFDVVTDDSGQPCLVMEYLESTSLAQELQGGRTLAPTDVAQIGAQVSAALKAAHAVGIVHRDIKPGNILLAPNGMVKLTDFGISRAKDDVTVTKTGMIAGTPAYLAPEVAIGGDPGPESDIFSLGSTLYAATEGQPPFGLSENTLSLLHAVAAGQINPPRQSGPLTSVLAVMLHPETQHRPTAEECEELLDAVSHGETPLGGPADEQDDADRTSVLGTAGAAAAGGAIGGALGAGVAGAAGAGEDLPAGHSGTLGSGAGGHYDDHGGYDDYAAAGGYPEHDYPEHDYDDPAYPATAYDSYGDYDERTRVAAAAGYGAYPEDPYDHDPYDDPDGTRVAAAGGGAGVAGAGAVDEDDEKPKWKVPALVGGLVVVGLAAFAVWLFSGPSGDDPEPAGNPAPATTSTSQPTSSSEPTTSSPEPTTEEPTYVEPEPTYEEPEPTYEEPTSSYVEPEPTTEPSPEPPPSSEEPPPTSSDTPGPSDTNTTTMVP</sequence>
<evidence type="ECO:0000256" key="3">
    <source>
        <dbReference type="ARBA" id="ARBA00022679"/>
    </source>
</evidence>
<dbReference type="GO" id="GO:0004674">
    <property type="term" value="F:protein serine/threonine kinase activity"/>
    <property type="evidence" value="ECO:0007669"/>
    <property type="project" value="UniProtKB-KW"/>
</dbReference>
<keyword evidence="11" id="KW-1185">Reference proteome</keyword>
<dbReference type="RefSeq" id="WP_183779501.1">
    <property type="nucleotide sequence ID" value="NZ_JACIBS010000001.1"/>
</dbReference>
<feature type="region of interest" description="Disordered" evidence="8">
    <location>
        <begin position="350"/>
        <end position="377"/>
    </location>
</feature>
<dbReference type="SMART" id="SM00220">
    <property type="entry name" value="S_TKc"/>
    <property type="match status" value="1"/>
</dbReference>
<keyword evidence="6 7" id="KW-0067">ATP-binding</keyword>
<dbReference type="PANTHER" id="PTHR43289:SF6">
    <property type="entry name" value="SERINE_THREONINE-PROTEIN KINASE NEKL-3"/>
    <property type="match status" value="1"/>
</dbReference>
<protein>
    <recommendedName>
        <fullName evidence="1">non-specific serine/threonine protein kinase</fullName>
        <ecNumber evidence="1">2.7.11.1</ecNumber>
    </recommendedName>
</protein>
<keyword evidence="3 10" id="KW-0808">Transferase</keyword>
<dbReference type="InterPro" id="IPR008271">
    <property type="entry name" value="Ser/Thr_kinase_AS"/>
</dbReference>
<feature type="domain" description="Protein kinase" evidence="9">
    <location>
        <begin position="12"/>
        <end position="268"/>
    </location>
</feature>
<dbReference type="InterPro" id="IPR017441">
    <property type="entry name" value="Protein_kinase_ATP_BS"/>
</dbReference>
<evidence type="ECO:0000256" key="8">
    <source>
        <dbReference type="SAM" id="MobiDB-lite"/>
    </source>
</evidence>
<dbReference type="GO" id="GO:0005524">
    <property type="term" value="F:ATP binding"/>
    <property type="evidence" value="ECO:0007669"/>
    <property type="project" value="UniProtKB-UniRule"/>
</dbReference>
<dbReference type="SUPFAM" id="SSF56112">
    <property type="entry name" value="Protein kinase-like (PK-like)"/>
    <property type="match status" value="1"/>
</dbReference>
<keyword evidence="5" id="KW-0418">Kinase</keyword>
<dbReference type="PROSITE" id="PS50011">
    <property type="entry name" value="PROTEIN_KINASE_DOM"/>
    <property type="match status" value="1"/>
</dbReference>
<comment type="caution">
    <text evidence="10">The sequence shown here is derived from an EMBL/GenBank/DDBJ whole genome shotgun (WGS) entry which is preliminary data.</text>
</comment>
<dbReference type="AlphaFoldDB" id="A0A839XKL0"/>
<dbReference type="Gene3D" id="1.10.510.10">
    <property type="entry name" value="Transferase(Phosphotransferase) domain 1"/>
    <property type="match status" value="1"/>
</dbReference>
<accession>A0A839XKL0</accession>
<feature type="compositionally biased region" description="Acidic residues" evidence="8">
    <location>
        <begin position="509"/>
        <end position="518"/>
    </location>
</feature>
<keyword evidence="4 7" id="KW-0547">Nucleotide-binding</keyword>
<evidence type="ECO:0000313" key="10">
    <source>
        <dbReference type="EMBL" id="MBB3662054.1"/>
    </source>
</evidence>
<feature type="compositionally biased region" description="Low complexity" evidence="8">
    <location>
        <begin position="549"/>
        <end position="565"/>
    </location>
</feature>
<evidence type="ECO:0000256" key="6">
    <source>
        <dbReference type="ARBA" id="ARBA00022840"/>
    </source>
</evidence>
<dbReference type="Pfam" id="PF00069">
    <property type="entry name" value="Pkinase"/>
    <property type="match status" value="1"/>
</dbReference>
<dbReference type="InterPro" id="IPR011009">
    <property type="entry name" value="Kinase-like_dom_sf"/>
</dbReference>
<feature type="compositionally biased region" description="Low complexity" evidence="8">
    <location>
        <begin position="519"/>
        <end position="530"/>
    </location>
</feature>
<feature type="compositionally biased region" description="Low complexity" evidence="8">
    <location>
        <begin position="474"/>
        <end position="508"/>
    </location>
</feature>
<dbReference type="InterPro" id="IPR000719">
    <property type="entry name" value="Prot_kinase_dom"/>
</dbReference>
<dbReference type="PROSITE" id="PS00107">
    <property type="entry name" value="PROTEIN_KINASE_ATP"/>
    <property type="match status" value="1"/>
</dbReference>
<evidence type="ECO:0000256" key="1">
    <source>
        <dbReference type="ARBA" id="ARBA00012513"/>
    </source>
</evidence>
<dbReference type="PANTHER" id="PTHR43289">
    <property type="entry name" value="MITOGEN-ACTIVATED PROTEIN KINASE KINASE KINASE 20-RELATED"/>
    <property type="match status" value="1"/>
</dbReference>